<keyword evidence="2" id="KW-0472">Membrane</keyword>
<evidence type="ECO:0000313" key="3">
    <source>
        <dbReference type="EMBL" id="KAJ8313770.1"/>
    </source>
</evidence>
<evidence type="ECO:0000313" key="4">
    <source>
        <dbReference type="Proteomes" id="UP001217089"/>
    </source>
</evidence>
<evidence type="ECO:0000256" key="2">
    <source>
        <dbReference type="SAM" id="Phobius"/>
    </source>
</evidence>
<feature type="transmembrane region" description="Helical" evidence="2">
    <location>
        <begin position="80"/>
        <end position="101"/>
    </location>
</feature>
<keyword evidence="4" id="KW-1185">Reference proteome</keyword>
<accession>A0ABQ9FDQ3</accession>
<gene>
    <name evidence="3" type="ORF">KUTeg_008331</name>
</gene>
<evidence type="ECO:0000256" key="1">
    <source>
        <dbReference type="ARBA" id="ARBA00009024"/>
    </source>
</evidence>
<organism evidence="3 4">
    <name type="scientific">Tegillarca granosa</name>
    <name type="common">Malaysian cockle</name>
    <name type="synonym">Anadara granosa</name>
    <dbReference type="NCBI Taxonomy" id="220873"/>
    <lineage>
        <taxon>Eukaryota</taxon>
        <taxon>Metazoa</taxon>
        <taxon>Spiralia</taxon>
        <taxon>Lophotrochozoa</taxon>
        <taxon>Mollusca</taxon>
        <taxon>Bivalvia</taxon>
        <taxon>Autobranchia</taxon>
        <taxon>Pteriomorphia</taxon>
        <taxon>Arcoida</taxon>
        <taxon>Arcoidea</taxon>
        <taxon>Arcidae</taxon>
        <taxon>Tegillarca</taxon>
    </lineage>
</organism>
<feature type="transmembrane region" description="Helical" evidence="2">
    <location>
        <begin position="113"/>
        <end position="136"/>
    </location>
</feature>
<keyword evidence="2" id="KW-0812">Transmembrane</keyword>
<proteinExistence type="inferred from homology"/>
<dbReference type="Proteomes" id="UP001217089">
    <property type="component" value="Unassembled WGS sequence"/>
</dbReference>
<keyword evidence="2" id="KW-1133">Transmembrane helix</keyword>
<name>A0ABQ9FDQ3_TEGGR</name>
<dbReference type="EMBL" id="JARBDR010000342">
    <property type="protein sequence ID" value="KAJ8313770.1"/>
    <property type="molecule type" value="Genomic_DNA"/>
</dbReference>
<comment type="caution">
    <text evidence="3">The sequence shown here is derived from an EMBL/GenBank/DDBJ whole genome shotgun (WGS) entry which is preliminary data.</text>
</comment>
<dbReference type="NCBIfam" id="TIGR01571">
    <property type="entry name" value="A_thal_Cys_rich"/>
    <property type="match status" value="2"/>
</dbReference>
<comment type="similarity">
    <text evidence="1">Belongs to the cornifelin family.</text>
</comment>
<protein>
    <submittedName>
        <fullName evidence="3">Uncharacterized protein</fullName>
    </submittedName>
</protein>
<dbReference type="InterPro" id="IPR006461">
    <property type="entry name" value="PLAC_motif_containing"/>
</dbReference>
<dbReference type="Pfam" id="PF04749">
    <property type="entry name" value="PLAC8"/>
    <property type="match status" value="2"/>
</dbReference>
<feature type="transmembrane region" description="Helical" evidence="2">
    <location>
        <begin position="41"/>
        <end position="59"/>
    </location>
</feature>
<dbReference type="PANTHER" id="PTHR15907">
    <property type="entry name" value="DUF614 FAMILY PROTEIN-RELATED"/>
    <property type="match status" value="1"/>
</dbReference>
<reference evidence="3 4" key="1">
    <citation type="submission" date="2022-12" db="EMBL/GenBank/DDBJ databases">
        <title>Chromosome-level genome of Tegillarca granosa.</title>
        <authorList>
            <person name="Kim J."/>
        </authorList>
    </citation>
    <scope>NUCLEOTIDE SEQUENCE [LARGE SCALE GENOMIC DNA]</scope>
    <source>
        <strain evidence="3">Teg-2019</strain>
        <tissue evidence="3">Adductor muscle</tissue>
    </source>
</reference>
<sequence length="189" mass="20401">MGEWGTGLCGCFSDITLCLITYIAPCYTAGKNAEAVGDSCIMVGALYYLFPFAGIYLVAKVRGKIREQFGIEGKRSKMGEWANGLCGCFNDCTLCIITYFLPCYTAGKNAEAVGDSCITVGALYAILPIVGVFFVAKVREKIREQNGIDGSFGMDCLMHLFCPLCALVQDANQLKQSGQATQAESMARE</sequence>